<dbReference type="EMBL" id="JABSTQ010011386">
    <property type="protein sequence ID" value="KAG0411975.1"/>
    <property type="molecule type" value="Genomic_DNA"/>
</dbReference>
<sequence length="347" mass="39153">MPEYLKNLGYATHMIGKWHLGYYKESYTPTRRGFDSFYGYLNGGEDYYDHTIFWPMFLYLSHQAVHCGDYKVELEAPALAIAHFPYIKDLNRSIHAGAVYELDKSVGLVMEALNKRGMLSNSIVVFSTDNGGLPWGVEPNSGYNWPLRGSKETVWEGGVRGAAFVWSPLLSKSGRLSKQLMHITDWLPTFYSAAGGNVSTLGNIDGKDMWEALSQDLESPRQEVLINIDPTENTSALIVGRHKVVLGSFDEGSHDLRMKAPGGSRPVEGLDQMMLSSQTGKVLKDFYNVRQLTVRPNWRNETVVRCDHPPYYFDLEHDPCELNNLATCLATQTLPLQARDRTILEHK</sequence>
<accession>A0AC60NXT1</accession>
<keyword evidence="2" id="KW-1185">Reference proteome</keyword>
<comment type="caution">
    <text evidence="1">The sequence shown here is derived from an EMBL/GenBank/DDBJ whole genome shotgun (WGS) entry which is preliminary data.</text>
</comment>
<proteinExistence type="predicted"/>
<name>A0AC60NXT1_IXOPE</name>
<reference evidence="1 2" key="1">
    <citation type="journal article" date="2020" name="Cell">
        <title>Large-Scale Comparative Analyses of Tick Genomes Elucidate Their Genetic Diversity and Vector Capacities.</title>
        <authorList>
            <consortium name="Tick Genome and Microbiome Consortium (TIGMIC)"/>
            <person name="Jia N."/>
            <person name="Wang J."/>
            <person name="Shi W."/>
            <person name="Du L."/>
            <person name="Sun Y."/>
            <person name="Zhan W."/>
            <person name="Jiang J.F."/>
            <person name="Wang Q."/>
            <person name="Zhang B."/>
            <person name="Ji P."/>
            <person name="Bell-Sakyi L."/>
            <person name="Cui X.M."/>
            <person name="Yuan T.T."/>
            <person name="Jiang B.G."/>
            <person name="Yang W.F."/>
            <person name="Lam T.T."/>
            <person name="Chang Q.C."/>
            <person name="Ding S.J."/>
            <person name="Wang X.J."/>
            <person name="Zhu J.G."/>
            <person name="Ruan X.D."/>
            <person name="Zhao L."/>
            <person name="Wei J.T."/>
            <person name="Ye R.Z."/>
            <person name="Que T.C."/>
            <person name="Du C.H."/>
            <person name="Zhou Y.H."/>
            <person name="Cheng J.X."/>
            <person name="Dai P.F."/>
            <person name="Guo W.B."/>
            <person name="Han X.H."/>
            <person name="Huang E.J."/>
            <person name="Li L.F."/>
            <person name="Wei W."/>
            <person name="Gao Y.C."/>
            <person name="Liu J.Z."/>
            <person name="Shao H.Z."/>
            <person name="Wang X."/>
            <person name="Wang C.C."/>
            <person name="Yang T.C."/>
            <person name="Huo Q.B."/>
            <person name="Li W."/>
            <person name="Chen H.Y."/>
            <person name="Chen S.E."/>
            <person name="Zhou L.G."/>
            <person name="Ni X.B."/>
            <person name="Tian J.H."/>
            <person name="Sheng Y."/>
            <person name="Liu T."/>
            <person name="Pan Y.S."/>
            <person name="Xia L.Y."/>
            <person name="Li J."/>
            <person name="Zhao F."/>
            <person name="Cao W.C."/>
        </authorList>
    </citation>
    <scope>NUCLEOTIDE SEQUENCE [LARGE SCALE GENOMIC DNA]</scope>
    <source>
        <strain evidence="1">Iper-2018</strain>
    </source>
</reference>
<protein>
    <submittedName>
        <fullName evidence="1">Uncharacterized protein</fullName>
    </submittedName>
</protein>
<organism evidence="1 2">
    <name type="scientific">Ixodes persulcatus</name>
    <name type="common">Taiga tick</name>
    <dbReference type="NCBI Taxonomy" id="34615"/>
    <lineage>
        <taxon>Eukaryota</taxon>
        <taxon>Metazoa</taxon>
        <taxon>Ecdysozoa</taxon>
        <taxon>Arthropoda</taxon>
        <taxon>Chelicerata</taxon>
        <taxon>Arachnida</taxon>
        <taxon>Acari</taxon>
        <taxon>Parasitiformes</taxon>
        <taxon>Ixodida</taxon>
        <taxon>Ixodoidea</taxon>
        <taxon>Ixodidae</taxon>
        <taxon>Ixodinae</taxon>
        <taxon>Ixodes</taxon>
    </lineage>
</organism>
<evidence type="ECO:0000313" key="1">
    <source>
        <dbReference type="EMBL" id="KAG0411975.1"/>
    </source>
</evidence>
<evidence type="ECO:0000313" key="2">
    <source>
        <dbReference type="Proteomes" id="UP000805193"/>
    </source>
</evidence>
<dbReference type="Proteomes" id="UP000805193">
    <property type="component" value="Unassembled WGS sequence"/>
</dbReference>
<gene>
    <name evidence="1" type="ORF">HPB47_010889</name>
</gene>